<organism evidence="2 3">
    <name type="scientific">Actinoplanes nipponensis</name>
    <dbReference type="NCBI Taxonomy" id="135950"/>
    <lineage>
        <taxon>Bacteria</taxon>
        <taxon>Bacillati</taxon>
        <taxon>Actinomycetota</taxon>
        <taxon>Actinomycetes</taxon>
        <taxon>Micromonosporales</taxon>
        <taxon>Micromonosporaceae</taxon>
        <taxon>Actinoplanes</taxon>
    </lineage>
</organism>
<dbReference type="Gene3D" id="3.40.50.620">
    <property type="entry name" value="HUPs"/>
    <property type="match status" value="1"/>
</dbReference>
<gene>
    <name evidence="2" type="ORF">Ani05nite_76500</name>
</gene>
<evidence type="ECO:0000313" key="2">
    <source>
        <dbReference type="EMBL" id="GIE54116.1"/>
    </source>
</evidence>
<reference evidence="2" key="1">
    <citation type="submission" date="2021-01" db="EMBL/GenBank/DDBJ databases">
        <title>Whole genome shotgun sequence of Actinoplanes nipponensis NBRC 14063.</title>
        <authorList>
            <person name="Komaki H."/>
            <person name="Tamura T."/>
        </authorList>
    </citation>
    <scope>NUCLEOTIDE SEQUENCE</scope>
    <source>
        <strain evidence="2">NBRC 14063</strain>
    </source>
</reference>
<keyword evidence="3" id="KW-1185">Reference proteome</keyword>
<comment type="caution">
    <text evidence="2">The sequence shown here is derived from an EMBL/GenBank/DDBJ whole genome shotgun (WGS) entry which is preliminary data.</text>
</comment>
<dbReference type="Proteomes" id="UP000647172">
    <property type="component" value="Unassembled WGS sequence"/>
</dbReference>
<dbReference type="Pfam" id="PF00582">
    <property type="entry name" value="Usp"/>
    <property type="match status" value="1"/>
</dbReference>
<dbReference type="AlphaFoldDB" id="A0A919JNZ9"/>
<accession>A0A919JNZ9</accession>
<dbReference type="SUPFAM" id="SSF52402">
    <property type="entry name" value="Adenine nucleotide alpha hydrolases-like"/>
    <property type="match status" value="1"/>
</dbReference>
<dbReference type="RefSeq" id="WP_203776648.1">
    <property type="nucleotide sequence ID" value="NZ_BAAAYJ010000021.1"/>
</dbReference>
<name>A0A919JNZ9_9ACTN</name>
<dbReference type="EMBL" id="BOMQ01000095">
    <property type="protein sequence ID" value="GIE54116.1"/>
    <property type="molecule type" value="Genomic_DNA"/>
</dbReference>
<dbReference type="InterPro" id="IPR006016">
    <property type="entry name" value="UspA"/>
</dbReference>
<feature type="domain" description="UspA" evidence="1">
    <location>
        <begin position="8"/>
        <end position="112"/>
    </location>
</feature>
<protein>
    <recommendedName>
        <fullName evidence="1">UspA domain-containing protein</fullName>
    </recommendedName>
</protein>
<evidence type="ECO:0000259" key="1">
    <source>
        <dbReference type="Pfam" id="PF00582"/>
    </source>
</evidence>
<proteinExistence type="predicted"/>
<sequence length="133" mass="13329">MQRSVVNPVVVGVDGSASSMSAVRAAAGLASLYGLPLQVVHAFNWLPGSPAQTDAHPGATAHDLLQRAVIAARQVAARLPVGTRLLEGAPGSTLLRQARAAALLAIGDGGLSATVCPRTPAPCTSPPAPPARC</sequence>
<evidence type="ECO:0000313" key="3">
    <source>
        <dbReference type="Proteomes" id="UP000647172"/>
    </source>
</evidence>
<dbReference type="InterPro" id="IPR014729">
    <property type="entry name" value="Rossmann-like_a/b/a_fold"/>
</dbReference>